<keyword evidence="1" id="KW-0723">Serine/threonine-protein kinase</keyword>
<protein>
    <submittedName>
        <fullName evidence="3">Serine/threonine-protein kinase RsbW</fullName>
    </submittedName>
</protein>
<gene>
    <name evidence="3" type="ORF">EV210_102108</name>
</gene>
<dbReference type="Pfam" id="PF13581">
    <property type="entry name" value="HATPase_c_2"/>
    <property type="match status" value="1"/>
</dbReference>
<keyword evidence="3" id="KW-0808">Transferase</keyword>
<dbReference type="CDD" id="cd16936">
    <property type="entry name" value="HATPase_RsbW-like"/>
    <property type="match status" value="1"/>
</dbReference>
<name>A0A4R1Q0X3_9FIRM</name>
<proteinExistence type="predicted"/>
<comment type="caution">
    <text evidence="3">The sequence shown here is derived from an EMBL/GenBank/DDBJ whole genome shotgun (WGS) entry which is preliminary data.</text>
</comment>
<dbReference type="AlphaFoldDB" id="A0A4R1Q0X3"/>
<dbReference type="InterPro" id="IPR050267">
    <property type="entry name" value="Anti-sigma-factor_SerPK"/>
</dbReference>
<dbReference type="SUPFAM" id="SSF55874">
    <property type="entry name" value="ATPase domain of HSP90 chaperone/DNA topoisomerase II/histidine kinase"/>
    <property type="match status" value="1"/>
</dbReference>
<evidence type="ECO:0000259" key="2">
    <source>
        <dbReference type="Pfam" id="PF13581"/>
    </source>
</evidence>
<dbReference type="Proteomes" id="UP000295063">
    <property type="component" value="Unassembled WGS sequence"/>
</dbReference>
<dbReference type="PANTHER" id="PTHR35526">
    <property type="entry name" value="ANTI-SIGMA-F FACTOR RSBW-RELATED"/>
    <property type="match status" value="1"/>
</dbReference>
<dbReference type="EMBL" id="SLUI01000002">
    <property type="protein sequence ID" value="TCL39198.1"/>
    <property type="molecule type" value="Genomic_DNA"/>
</dbReference>
<keyword evidence="4" id="KW-1185">Reference proteome</keyword>
<dbReference type="InterPro" id="IPR003594">
    <property type="entry name" value="HATPase_dom"/>
</dbReference>
<dbReference type="PANTHER" id="PTHR35526:SF3">
    <property type="entry name" value="ANTI-SIGMA-F FACTOR RSBW"/>
    <property type="match status" value="1"/>
</dbReference>
<sequence>MHCYAVSSLAEFSGVREQIRSITLKLCPDRGDLLFVALNEAVNNALFHGNGGDSKKRVEIILSLENNQVSICIRDQGRGFDYRNRQAEEELDEHGRGLAIMQYCADSIEFNKDGNEIILRKNIN</sequence>
<dbReference type="Gene3D" id="3.30.565.10">
    <property type="entry name" value="Histidine kinase-like ATPase, C-terminal domain"/>
    <property type="match status" value="1"/>
</dbReference>
<keyword evidence="3" id="KW-0418">Kinase</keyword>
<dbReference type="RefSeq" id="WP_132075353.1">
    <property type="nucleotide sequence ID" value="NZ_SLUI01000002.1"/>
</dbReference>
<evidence type="ECO:0000313" key="4">
    <source>
        <dbReference type="Proteomes" id="UP000295063"/>
    </source>
</evidence>
<dbReference type="OrthoDB" id="9767435at2"/>
<feature type="domain" description="Histidine kinase/HSP90-like ATPase" evidence="2">
    <location>
        <begin position="29"/>
        <end position="121"/>
    </location>
</feature>
<organism evidence="3 4">
    <name type="scientific">Anaerospora hongkongensis</name>
    <dbReference type="NCBI Taxonomy" id="244830"/>
    <lineage>
        <taxon>Bacteria</taxon>
        <taxon>Bacillati</taxon>
        <taxon>Bacillota</taxon>
        <taxon>Negativicutes</taxon>
        <taxon>Selenomonadales</taxon>
        <taxon>Sporomusaceae</taxon>
        <taxon>Anaerospora</taxon>
    </lineage>
</organism>
<dbReference type="GO" id="GO:0004674">
    <property type="term" value="F:protein serine/threonine kinase activity"/>
    <property type="evidence" value="ECO:0007669"/>
    <property type="project" value="UniProtKB-KW"/>
</dbReference>
<evidence type="ECO:0000256" key="1">
    <source>
        <dbReference type="ARBA" id="ARBA00022527"/>
    </source>
</evidence>
<reference evidence="3 4" key="1">
    <citation type="submission" date="2019-03" db="EMBL/GenBank/DDBJ databases">
        <title>Genomic Encyclopedia of Type Strains, Phase IV (KMG-IV): sequencing the most valuable type-strain genomes for metagenomic binning, comparative biology and taxonomic classification.</title>
        <authorList>
            <person name="Goeker M."/>
        </authorList>
    </citation>
    <scope>NUCLEOTIDE SEQUENCE [LARGE SCALE GENOMIC DNA]</scope>
    <source>
        <strain evidence="3 4">DSM 15969</strain>
    </source>
</reference>
<accession>A0A4R1Q0X3</accession>
<evidence type="ECO:0000313" key="3">
    <source>
        <dbReference type="EMBL" id="TCL39198.1"/>
    </source>
</evidence>
<dbReference type="InterPro" id="IPR036890">
    <property type="entry name" value="HATPase_C_sf"/>
</dbReference>